<keyword evidence="1" id="KW-0812">Transmembrane</keyword>
<dbReference type="PANTHER" id="PTHR34473">
    <property type="entry name" value="UPF0699 TRANSMEMBRANE PROTEIN YDBS"/>
    <property type="match status" value="1"/>
</dbReference>
<proteinExistence type="predicted"/>
<reference evidence="3" key="1">
    <citation type="journal article" date="2014" name="Int. J. Syst. Evol. Microbiol.">
        <title>Complete genome of a new Firmicutes species belonging to the dominant human colonic microbiota ('Ruminococcus bicirculans') reveals two chromosomes and a selective capacity to utilize plant glucans.</title>
        <authorList>
            <consortium name="NISC Comparative Sequencing Program"/>
            <person name="Wegmann U."/>
            <person name="Louis P."/>
            <person name="Goesmann A."/>
            <person name="Henrissat B."/>
            <person name="Duncan S.H."/>
            <person name="Flint H.J."/>
        </authorList>
    </citation>
    <scope>NUCLEOTIDE SEQUENCE</scope>
    <source>
        <strain evidence="3">CECT 9128</strain>
    </source>
</reference>
<sequence>MDSIEPNFSNNTIDISGLPNFEQVALNSVSKKLLTKHLMQIGVWFLVVIGFGVFMYFKEEVFIGAIISSILILFLLFSVFDVVKKQSLYGYAVREKDIIYQRGFIISKKTVVSFNRVQHVSINRSLLDKWLGIATLKLFTAGGSGSDIKIPGLDPQMAEMLKEVLSGKITNEDV</sequence>
<gene>
    <name evidence="3" type="ORF">ACFOS1_12130</name>
    <name evidence="4" type="ORF">ACFOS1_14835</name>
</gene>
<feature type="transmembrane region" description="Helical" evidence="1">
    <location>
        <begin position="63"/>
        <end position="83"/>
    </location>
</feature>
<reference evidence="3" key="3">
    <citation type="submission" date="2024-09" db="EMBL/GenBank/DDBJ databases">
        <authorList>
            <person name="Sun Q."/>
            <person name="Mori K."/>
        </authorList>
    </citation>
    <scope>NUCLEOTIDE SEQUENCE</scope>
    <source>
        <strain evidence="3">CECT 9128</strain>
    </source>
</reference>
<name>A0ABV8H7P5_9FLAO</name>
<evidence type="ECO:0000256" key="1">
    <source>
        <dbReference type="SAM" id="Phobius"/>
    </source>
</evidence>
<dbReference type="Pfam" id="PF03703">
    <property type="entry name" value="bPH_2"/>
    <property type="match status" value="1"/>
</dbReference>
<keyword evidence="1" id="KW-1133">Transmembrane helix</keyword>
<dbReference type="EMBL" id="JBHSAS010000011">
    <property type="protein sequence ID" value="MFC4028692.1"/>
    <property type="molecule type" value="Genomic_DNA"/>
</dbReference>
<feature type="domain" description="YdbS-like PH" evidence="2">
    <location>
        <begin position="89"/>
        <end position="163"/>
    </location>
</feature>
<evidence type="ECO:0000313" key="3">
    <source>
        <dbReference type="EMBL" id="MFC4028159.1"/>
    </source>
</evidence>
<dbReference type="InterPro" id="IPR005182">
    <property type="entry name" value="YdbS-like_PH"/>
</dbReference>
<evidence type="ECO:0000259" key="2">
    <source>
        <dbReference type="Pfam" id="PF03703"/>
    </source>
</evidence>
<keyword evidence="1" id="KW-0472">Membrane</keyword>
<protein>
    <submittedName>
        <fullName evidence="3">PH domain-containing protein</fullName>
    </submittedName>
</protein>
<comment type="caution">
    <text evidence="3">The sequence shown here is derived from an EMBL/GenBank/DDBJ whole genome shotgun (WGS) entry which is preliminary data.</text>
</comment>
<reference evidence="5" key="2">
    <citation type="journal article" date="2019" name="Int. J. Syst. Evol. Microbiol.">
        <title>The Global Catalogue of Microorganisms (GCM) 10K type strain sequencing project: providing services to taxonomists for standard genome sequencing and annotation.</title>
        <authorList>
            <consortium name="The Broad Institute Genomics Platform"/>
            <consortium name="The Broad Institute Genome Sequencing Center for Infectious Disease"/>
            <person name="Wu L."/>
            <person name="Ma J."/>
        </authorList>
    </citation>
    <scope>NUCLEOTIDE SEQUENCE [LARGE SCALE GENOMIC DNA]</scope>
    <source>
        <strain evidence="5">CECT 9128</strain>
    </source>
</reference>
<dbReference type="EMBL" id="JBHSAS010000006">
    <property type="protein sequence ID" value="MFC4028159.1"/>
    <property type="molecule type" value="Genomic_DNA"/>
</dbReference>
<organism evidence="3 5">
    <name type="scientific">Zunongwangia endophytica</name>
    <dbReference type="NCBI Taxonomy" id="1808945"/>
    <lineage>
        <taxon>Bacteria</taxon>
        <taxon>Pseudomonadati</taxon>
        <taxon>Bacteroidota</taxon>
        <taxon>Flavobacteriia</taxon>
        <taxon>Flavobacteriales</taxon>
        <taxon>Flavobacteriaceae</taxon>
        <taxon>Zunongwangia</taxon>
    </lineage>
</organism>
<dbReference type="RefSeq" id="WP_290231170.1">
    <property type="nucleotide sequence ID" value="NZ_JAUFPZ010000002.1"/>
</dbReference>
<keyword evidence="5" id="KW-1185">Reference proteome</keyword>
<feature type="transmembrane region" description="Helical" evidence="1">
    <location>
        <begin position="38"/>
        <end position="57"/>
    </location>
</feature>
<dbReference type="Proteomes" id="UP001595793">
    <property type="component" value="Unassembled WGS sequence"/>
</dbReference>
<evidence type="ECO:0000313" key="4">
    <source>
        <dbReference type="EMBL" id="MFC4028692.1"/>
    </source>
</evidence>
<dbReference type="PANTHER" id="PTHR34473:SF3">
    <property type="entry name" value="TRANSMEMBRANE PROTEIN-RELATED"/>
    <property type="match status" value="1"/>
</dbReference>
<evidence type="ECO:0000313" key="5">
    <source>
        <dbReference type="Proteomes" id="UP001595793"/>
    </source>
</evidence>
<accession>A0ABV8H7P5</accession>